<reference evidence="4 5" key="1">
    <citation type="submission" date="2017-06" db="EMBL/GenBank/DDBJ databases">
        <title>Herbaspirillum phytohormonus sp. nov., isolated from the root nodule of Robinia pseudoacacia in lead-zinc mine.</title>
        <authorList>
            <person name="Fan M."/>
            <person name="Lin Y."/>
        </authorList>
    </citation>
    <scope>NUCLEOTIDE SEQUENCE [LARGE SCALE GENOMIC DNA]</scope>
    <source>
        <strain evidence="4 5">HZ10</strain>
    </source>
</reference>
<organism evidence="4 5">
    <name type="scientific">Herbaspirillum robiniae</name>
    <dbReference type="NCBI Taxonomy" id="2014887"/>
    <lineage>
        <taxon>Bacteria</taxon>
        <taxon>Pseudomonadati</taxon>
        <taxon>Pseudomonadota</taxon>
        <taxon>Betaproteobacteria</taxon>
        <taxon>Burkholderiales</taxon>
        <taxon>Oxalobacteraceae</taxon>
        <taxon>Herbaspirillum</taxon>
    </lineage>
</organism>
<dbReference type="Proteomes" id="UP000197596">
    <property type="component" value="Unassembled WGS sequence"/>
</dbReference>
<evidence type="ECO:0000313" key="5">
    <source>
        <dbReference type="Proteomes" id="UP000197596"/>
    </source>
</evidence>
<dbReference type="RefSeq" id="WP_079216154.1">
    <property type="nucleotide sequence ID" value="NZ_CP018845.1"/>
</dbReference>
<dbReference type="EMBL" id="JABFMT010000014">
    <property type="protein sequence ID" value="NUU02735.1"/>
    <property type="molecule type" value="Genomic_DNA"/>
</dbReference>
<gene>
    <name evidence="4" type="ORF">CEJ42_21240</name>
    <name evidence="3" type="ORF">HNO84_14105</name>
</gene>
<evidence type="ECO:0000313" key="4">
    <source>
        <dbReference type="EMBL" id="OWY27148.1"/>
    </source>
</evidence>
<keyword evidence="2" id="KW-0732">Signal</keyword>
<evidence type="ECO:0000256" key="2">
    <source>
        <dbReference type="SAM" id="SignalP"/>
    </source>
</evidence>
<evidence type="ECO:0000313" key="3">
    <source>
        <dbReference type="EMBL" id="NUU02735.1"/>
    </source>
</evidence>
<reference evidence="3 6" key="2">
    <citation type="journal article" date="2020" name="Front. Plant Sci.">
        <title>Isolation of Rhizosphere Bacteria That Improve Quality and Water Stress Tolerance in Greenhouse Ornamentals.</title>
        <authorList>
            <person name="Nordstedt N.P."/>
            <person name="Jones M.L."/>
        </authorList>
    </citation>
    <scope>NUCLEOTIDE SEQUENCE [LARGE SCALE GENOMIC DNA]</scope>
    <source>
        <strain evidence="3 6">C6C2</strain>
    </source>
</reference>
<feature type="compositionally biased region" description="Basic and acidic residues" evidence="1">
    <location>
        <begin position="80"/>
        <end position="94"/>
    </location>
</feature>
<sequence length="125" mass="13120">MKKIIATMIFGVAAIGMQGAAFAADPTAAQYKADKAKADADYKTAKKKCGPLKGNDQDVCEKEAKAAHESALADAKSKRKGADASKDAQKDKNDANYDVAKEKCDALSGDAKDKCVANAKSKYGK</sequence>
<dbReference type="OrthoDB" id="5769605at2"/>
<dbReference type="AlphaFoldDB" id="A0A246WLD9"/>
<comment type="caution">
    <text evidence="4">The sequence shown here is derived from an EMBL/GenBank/DDBJ whole genome shotgun (WGS) entry which is preliminary data.</text>
</comment>
<proteinExistence type="predicted"/>
<keyword evidence="6" id="KW-1185">Reference proteome</keyword>
<feature type="signal peptide" evidence="2">
    <location>
        <begin position="1"/>
        <end position="23"/>
    </location>
</feature>
<dbReference type="EMBL" id="NJGU01000013">
    <property type="protein sequence ID" value="OWY27148.1"/>
    <property type="molecule type" value="Genomic_DNA"/>
</dbReference>
<protein>
    <submittedName>
        <fullName evidence="4">Cell envelope biogenesis protein TolA</fullName>
    </submittedName>
</protein>
<name>A0A246WLD9_9BURK</name>
<evidence type="ECO:0000313" key="6">
    <source>
        <dbReference type="Proteomes" id="UP000536746"/>
    </source>
</evidence>
<evidence type="ECO:0000256" key="1">
    <source>
        <dbReference type="SAM" id="MobiDB-lite"/>
    </source>
</evidence>
<dbReference type="Proteomes" id="UP000536746">
    <property type="component" value="Unassembled WGS sequence"/>
</dbReference>
<accession>A0A246WLD9</accession>
<feature type="region of interest" description="Disordered" evidence="1">
    <location>
        <begin position="70"/>
        <end position="94"/>
    </location>
</feature>
<feature type="chain" id="PRO_5013190727" evidence="2">
    <location>
        <begin position="24"/>
        <end position="125"/>
    </location>
</feature>